<dbReference type="Pfam" id="PF24346">
    <property type="entry name" value="DUF7507"/>
    <property type="match status" value="1"/>
</dbReference>
<feature type="signal peptide" evidence="2">
    <location>
        <begin position="1"/>
        <end position="21"/>
    </location>
</feature>
<proteinExistence type="predicted"/>
<evidence type="ECO:0000256" key="2">
    <source>
        <dbReference type="SAM" id="SignalP"/>
    </source>
</evidence>
<feature type="region of interest" description="Disordered" evidence="1">
    <location>
        <begin position="502"/>
        <end position="549"/>
    </location>
</feature>
<feature type="compositionally biased region" description="Low complexity" evidence="1">
    <location>
        <begin position="59"/>
        <end position="79"/>
    </location>
</feature>
<name>A0A3N1CSI8_9ACTN</name>
<feature type="region of interest" description="Disordered" evidence="1">
    <location>
        <begin position="54"/>
        <end position="79"/>
    </location>
</feature>
<feature type="compositionally biased region" description="Basic residues" evidence="1">
    <location>
        <begin position="502"/>
        <end position="542"/>
    </location>
</feature>
<accession>A0A3N1CSI8</accession>
<evidence type="ECO:0000313" key="4">
    <source>
        <dbReference type="EMBL" id="ROO84282.1"/>
    </source>
</evidence>
<keyword evidence="5" id="KW-1185">Reference proteome</keyword>
<evidence type="ECO:0000256" key="1">
    <source>
        <dbReference type="SAM" id="MobiDB-lite"/>
    </source>
</evidence>
<evidence type="ECO:0000313" key="5">
    <source>
        <dbReference type="Proteomes" id="UP000272400"/>
    </source>
</evidence>
<evidence type="ECO:0000259" key="3">
    <source>
        <dbReference type="Pfam" id="PF24346"/>
    </source>
</evidence>
<feature type="chain" id="PRO_5039546861" evidence="2">
    <location>
        <begin position="22"/>
        <end position="549"/>
    </location>
</feature>
<reference evidence="4 5" key="1">
    <citation type="submission" date="2018-11" db="EMBL/GenBank/DDBJ databases">
        <title>Sequencing the genomes of 1000 actinobacteria strains.</title>
        <authorList>
            <person name="Klenk H.-P."/>
        </authorList>
    </citation>
    <scope>NUCLEOTIDE SEQUENCE [LARGE SCALE GENOMIC DNA]</scope>
    <source>
        <strain evidence="4 5">DSM 44254</strain>
    </source>
</reference>
<sequence length="549" mass="56399">MHRRRVAGVALAAALAGSTVAAPGAAAAQVGEGGPAADCAAGQVKDLAQCLVKSRPPATGGSSSSSTGSGSSTRVAGEAAGAAVEDEAVIVGQTVRADDGVQVTFERNGAAAPATAREKEGVALFLAPRTAPGDGAPAATPGTTADDPAPAAVQAAPQDTLSALGDWQAQGSGCSRQSPAGTVVLMPRPAAAADPGDGSTGYCWLDAITGGKTTAQANGQVSAPLVYLPADAAAQTVRVTVSSDPVPVLSVDIDRRDGAGFQNALATQLPAAMPSYYNVGFAGCGCLLTEAPTIRNVVVATGQTATEAPVLAPTTPTAPTAPTAPATTPVLEEDREVQERADASLGLVKRAKPPTDDLEAGDEVSYDFTVTNTGGTVLTGVAVEDSLIPAVSCPAGDLALNAITTCTGTYRVTEADVDAGRIVNTAKATATRTDDQAEVESGPSTAVVKIRKRPSCHDDGECRPRHKEPCRDLPWYAGGSCDLAFPWHGEHWHNGKPCFKDHHHKTRHHHKHYGHHQHHGHHGHKPRRHAVKHRKAPKKPKIREKAPLL</sequence>
<dbReference type="NCBIfam" id="TIGR01451">
    <property type="entry name" value="B_ant_repeat"/>
    <property type="match status" value="1"/>
</dbReference>
<organism evidence="4 5">
    <name type="scientific">Actinocorallia herbida</name>
    <dbReference type="NCBI Taxonomy" id="58109"/>
    <lineage>
        <taxon>Bacteria</taxon>
        <taxon>Bacillati</taxon>
        <taxon>Actinomycetota</taxon>
        <taxon>Actinomycetes</taxon>
        <taxon>Streptosporangiales</taxon>
        <taxon>Thermomonosporaceae</taxon>
        <taxon>Actinocorallia</taxon>
    </lineage>
</organism>
<feature type="domain" description="DUF7507" evidence="3">
    <location>
        <begin position="343"/>
        <end position="436"/>
    </location>
</feature>
<dbReference type="Proteomes" id="UP000272400">
    <property type="component" value="Unassembled WGS sequence"/>
</dbReference>
<protein>
    <submittedName>
        <fullName evidence="4">Putative repeat protein (TIGR01451 family)</fullName>
    </submittedName>
</protein>
<dbReference type="EMBL" id="RJKE01000001">
    <property type="protein sequence ID" value="ROO84282.1"/>
    <property type="molecule type" value="Genomic_DNA"/>
</dbReference>
<feature type="region of interest" description="Disordered" evidence="1">
    <location>
        <begin position="129"/>
        <end position="152"/>
    </location>
</feature>
<dbReference type="AlphaFoldDB" id="A0A3N1CSI8"/>
<comment type="caution">
    <text evidence="4">The sequence shown here is derived from an EMBL/GenBank/DDBJ whole genome shotgun (WGS) entry which is preliminary data.</text>
</comment>
<keyword evidence="2" id="KW-0732">Signal</keyword>
<dbReference type="InterPro" id="IPR055354">
    <property type="entry name" value="DUF7507"/>
</dbReference>
<dbReference type="InterPro" id="IPR047589">
    <property type="entry name" value="DUF11_rpt"/>
</dbReference>
<gene>
    <name evidence="4" type="ORF">EDD29_1802</name>
</gene>